<reference evidence="1" key="2">
    <citation type="journal article" date="2015" name="Data Brief">
        <title>Shoot transcriptome of the giant reed, Arundo donax.</title>
        <authorList>
            <person name="Barrero R.A."/>
            <person name="Guerrero F.D."/>
            <person name="Moolhuijzen P."/>
            <person name="Goolsby J.A."/>
            <person name="Tidwell J."/>
            <person name="Bellgard S.E."/>
            <person name="Bellgard M.I."/>
        </authorList>
    </citation>
    <scope>NUCLEOTIDE SEQUENCE</scope>
    <source>
        <tissue evidence="1">Shoot tissue taken approximately 20 cm above the soil surface</tissue>
    </source>
</reference>
<sequence>MIKHFTTRLQMLKLPC</sequence>
<reference evidence="1" key="1">
    <citation type="submission" date="2014-09" db="EMBL/GenBank/DDBJ databases">
        <authorList>
            <person name="Magalhaes I.L.F."/>
            <person name="Oliveira U."/>
            <person name="Santos F.R."/>
            <person name="Vidigal T.H.D.A."/>
            <person name="Brescovit A.D."/>
            <person name="Santos A.J."/>
        </authorList>
    </citation>
    <scope>NUCLEOTIDE SEQUENCE</scope>
    <source>
        <tissue evidence="1">Shoot tissue taken approximately 20 cm above the soil surface</tissue>
    </source>
</reference>
<organism evidence="1">
    <name type="scientific">Arundo donax</name>
    <name type="common">Giant reed</name>
    <name type="synonym">Donax arundinaceus</name>
    <dbReference type="NCBI Taxonomy" id="35708"/>
    <lineage>
        <taxon>Eukaryota</taxon>
        <taxon>Viridiplantae</taxon>
        <taxon>Streptophyta</taxon>
        <taxon>Embryophyta</taxon>
        <taxon>Tracheophyta</taxon>
        <taxon>Spermatophyta</taxon>
        <taxon>Magnoliopsida</taxon>
        <taxon>Liliopsida</taxon>
        <taxon>Poales</taxon>
        <taxon>Poaceae</taxon>
        <taxon>PACMAD clade</taxon>
        <taxon>Arundinoideae</taxon>
        <taxon>Arundineae</taxon>
        <taxon>Arundo</taxon>
    </lineage>
</organism>
<accession>A0A0A8Y7D2</accession>
<protein>
    <submittedName>
        <fullName evidence="1">Uncharacterized protein</fullName>
    </submittedName>
</protein>
<dbReference type="AlphaFoldDB" id="A0A0A8Y7D2"/>
<name>A0A0A8Y7D2_ARUDO</name>
<evidence type="ECO:0000313" key="1">
    <source>
        <dbReference type="EMBL" id="JAD21083.1"/>
    </source>
</evidence>
<dbReference type="EMBL" id="GBRH01276812">
    <property type="protein sequence ID" value="JAD21083.1"/>
    <property type="molecule type" value="Transcribed_RNA"/>
</dbReference>
<proteinExistence type="predicted"/>